<evidence type="ECO:0000256" key="1">
    <source>
        <dbReference type="ARBA" id="ARBA00005589"/>
    </source>
</evidence>
<comment type="function">
    <text evidence="4">Binds as a heterodimer with protein bS6 to the central domain of the 16S rRNA, where it helps stabilize the platform of the 30S subunit.</text>
</comment>
<dbReference type="InterPro" id="IPR036870">
    <property type="entry name" value="Ribosomal_bS18_sf"/>
</dbReference>
<reference evidence="6 7" key="1">
    <citation type="journal article" date="2016" name="Nat. Commun.">
        <title>Thousands of microbial genomes shed light on interconnected biogeochemical processes in an aquifer system.</title>
        <authorList>
            <person name="Anantharaman K."/>
            <person name="Brown C.T."/>
            <person name="Hug L.A."/>
            <person name="Sharon I."/>
            <person name="Castelle C.J."/>
            <person name="Probst A.J."/>
            <person name="Thomas B.C."/>
            <person name="Singh A."/>
            <person name="Wilkins M.J."/>
            <person name="Karaoz U."/>
            <person name="Brodie E.L."/>
            <person name="Williams K.H."/>
            <person name="Hubbard S.S."/>
            <person name="Banfield J.F."/>
        </authorList>
    </citation>
    <scope>NUCLEOTIDE SEQUENCE [LARGE SCALE GENOMIC DNA]</scope>
</reference>
<comment type="similarity">
    <text evidence="1 4 5">Belongs to the bacterial ribosomal protein bS18 family.</text>
</comment>
<dbReference type="EMBL" id="MFCX01000032">
    <property type="protein sequence ID" value="OGE25121.1"/>
    <property type="molecule type" value="Genomic_DNA"/>
</dbReference>
<keyword evidence="4" id="KW-0699">rRNA-binding</keyword>
<organism evidence="6 7">
    <name type="scientific">Candidatus Daviesbacteria bacterium RIFCSPHIGHO2_02_FULL_39_12</name>
    <dbReference type="NCBI Taxonomy" id="1797770"/>
    <lineage>
        <taxon>Bacteria</taxon>
        <taxon>Candidatus Daviesiibacteriota</taxon>
    </lineage>
</organism>
<protein>
    <recommendedName>
        <fullName evidence="4">Small ribosomal subunit protein bS18</fullName>
    </recommendedName>
</protein>
<dbReference type="PANTHER" id="PTHR13479">
    <property type="entry name" value="30S RIBOSOMAL PROTEIN S18"/>
    <property type="match status" value="1"/>
</dbReference>
<dbReference type="GO" id="GO:0003735">
    <property type="term" value="F:structural constituent of ribosome"/>
    <property type="evidence" value="ECO:0007669"/>
    <property type="project" value="InterPro"/>
</dbReference>
<dbReference type="HAMAP" id="MF_00270">
    <property type="entry name" value="Ribosomal_bS18"/>
    <property type="match status" value="1"/>
</dbReference>
<evidence type="ECO:0000256" key="3">
    <source>
        <dbReference type="ARBA" id="ARBA00023274"/>
    </source>
</evidence>
<comment type="subunit">
    <text evidence="4">Part of the 30S ribosomal subunit. Forms a tight heterodimer with protein bS6.</text>
</comment>
<dbReference type="SUPFAM" id="SSF46911">
    <property type="entry name" value="Ribosomal protein S18"/>
    <property type="match status" value="1"/>
</dbReference>
<dbReference type="PRINTS" id="PR00974">
    <property type="entry name" value="RIBOSOMALS18"/>
</dbReference>
<keyword evidence="2 4" id="KW-0689">Ribosomal protein</keyword>
<comment type="caution">
    <text evidence="6">The sequence shown here is derived from an EMBL/GenBank/DDBJ whole genome shotgun (WGS) entry which is preliminary data.</text>
</comment>
<dbReference type="Proteomes" id="UP000177042">
    <property type="component" value="Unassembled WGS sequence"/>
</dbReference>
<name>A0A1F5J908_9BACT</name>
<dbReference type="GO" id="GO:0006412">
    <property type="term" value="P:translation"/>
    <property type="evidence" value="ECO:0007669"/>
    <property type="project" value="UniProtKB-UniRule"/>
</dbReference>
<evidence type="ECO:0000313" key="6">
    <source>
        <dbReference type="EMBL" id="OGE25121.1"/>
    </source>
</evidence>
<evidence type="ECO:0000256" key="4">
    <source>
        <dbReference type="HAMAP-Rule" id="MF_00270"/>
    </source>
</evidence>
<keyword evidence="3 4" id="KW-0687">Ribonucleoprotein</keyword>
<dbReference type="NCBIfam" id="TIGR00165">
    <property type="entry name" value="S18"/>
    <property type="match status" value="1"/>
</dbReference>
<accession>A0A1F5J908</accession>
<dbReference type="GO" id="GO:0070181">
    <property type="term" value="F:small ribosomal subunit rRNA binding"/>
    <property type="evidence" value="ECO:0007669"/>
    <property type="project" value="TreeGrafter"/>
</dbReference>
<dbReference type="InterPro" id="IPR001648">
    <property type="entry name" value="Ribosomal_bS18"/>
</dbReference>
<dbReference type="AlphaFoldDB" id="A0A1F5J908"/>
<dbReference type="PANTHER" id="PTHR13479:SF40">
    <property type="entry name" value="SMALL RIBOSOMAL SUBUNIT PROTEIN BS18M"/>
    <property type="match status" value="1"/>
</dbReference>
<dbReference type="Gene3D" id="4.10.640.10">
    <property type="entry name" value="Ribosomal protein S18"/>
    <property type="match status" value="1"/>
</dbReference>
<dbReference type="Pfam" id="PF01084">
    <property type="entry name" value="Ribosomal_S18"/>
    <property type="match status" value="1"/>
</dbReference>
<evidence type="ECO:0000256" key="2">
    <source>
        <dbReference type="ARBA" id="ARBA00022980"/>
    </source>
</evidence>
<gene>
    <name evidence="4" type="primary">rpsR</name>
    <name evidence="6" type="ORF">A3C26_01970</name>
</gene>
<proteinExistence type="inferred from homology"/>
<dbReference type="GO" id="GO:0022627">
    <property type="term" value="C:cytosolic small ribosomal subunit"/>
    <property type="evidence" value="ECO:0007669"/>
    <property type="project" value="TreeGrafter"/>
</dbReference>
<sequence length="74" mass="8756">MPFSDEKRKRGCYFCQRQNSPSYTDLATLKKYLTDRVKILPRFRSALCAKHQREIAKNIKYARHLALLPFVPKV</sequence>
<keyword evidence="4" id="KW-0694">RNA-binding</keyword>
<evidence type="ECO:0000313" key="7">
    <source>
        <dbReference type="Proteomes" id="UP000177042"/>
    </source>
</evidence>
<evidence type="ECO:0000256" key="5">
    <source>
        <dbReference type="RuleBase" id="RU003910"/>
    </source>
</evidence>